<evidence type="ECO:0000313" key="3">
    <source>
        <dbReference type="Proteomes" id="UP000464675"/>
    </source>
</evidence>
<dbReference type="AlphaFoldDB" id="A0A6P1TAC9"/>
<sequence>MASLEEMELDKHRETLRQDIDKLVDKYLREIEWSVPDVDEQRARELILAEIEQHVKTLRGGSSLTA</sequence>
<gene>
    <name evidence="2" type="ORF">GTQ55_03905</name>
    <name evidence="1" type="ORF">HNQ53_001186</name>
</gene>
<accession>A0A6P1TAC9</accession>
<dbReference type="Proteomes" id="UP000563601">
    <property type="component" value="Unassembled WGS sequence"/>
</dbReference>
<proteinExistence type="predicted"/>
<name>A0A6P1TAC9_9GAMM</name>
<dbReference type="Proteomes" id="UP000464675">
    <property type="component" value="Chromosome"/>
</dbReference>
<evidence type="ECO:0000313" key="1">
    <source>
        <dbReference type="EMBL" id="MBB5210968.1"/>
    </source>
</evidence>
<dbReference type="EMBL" id="CP047491">
    <property type="protein sequence ID" value="QHQ38219.1"/>
    <property type="molecule type" value="Genomic_DNA"/>
</dbReference>
<keyword evidence="1" id="KW-0238">DNA-binding</keyword>
<evidence type="ECO:0000313" key="4">
    <source>
        <dbReference type="Proteomes" id="UP000563601"/>
    </source>
</evidence>
<dbReference type="RefSeq" id="WP_161857555.1">
    <property type="nucleotide sequence ID" value="NZ_CP047491.1"/>
</dbReference>
<dbReference type="EMBL" id="JACHHR010000002">
    <property type="protein sequence ID" value="MBB5210968.1"/>
    <property type="molecule type" value="Genomic_DNA"/>
</dbReference>
<dbReference type="GO" id="GO:0003677">
    <property type="term" value="F:DNA binding"/>
    <property type="evidence" value="ECO:0007669"/>
    <property type="project" value="UniProtKB-KW"/>
</dbReference>
<reference evidence="1 4" key="2">
    <citation type="submission" date="2020-08" db="EMBL/GenBank/DDBJ databases">
        <title>Genomic Encyclopedia of Type Strains, Phase IV (KMG-IV): sequencing the most valuable type-strain genomes for metagenomic binning, comparative biology and taxonomic classification.</title>
        <authorList>
            <person name="Goeker M."/>
        </authorList>
    </citation>
    <scope>NUCLEOTIDE SEQUENCE [LARGE SCALE GENOMIC DNA]</scope>
    <source>
        <strain evidence="1 4">DSM 11525</strain>
    </source>
</reference>
<protein>
    <submittedName>
        <fullName evidence="1">DNA-binding protein Fis</fullName>
    </submittedName>
</protein>
<dbReference type="OrthoDB" id="5740743at2"/>
<keyword evidence="3" id="KW-1185">Reference proteome</keyword>
<reference evidence="2 3" key="1">
    <citation type="submission" date="2020-01" db="EMBL/GenBank/DDBJ databases">
        <title>The possibility of degradation of plastic by Microbulbifer hydrolyticus IRE-31.</title>
        <authorList>
            <person name="Liu L."/>
        </authorList>
    </citation>
    <scope>NUCLEOTIDE SEQUENCE [LARGE SCALE GENOMIC DNA]</scope>
    <source>
        <strain evidence="2 3">IRE-31</strain>
    </source>
</reference>
<evidence type="ECO:0000313" key="2">
    <source>
        <dbReference type="EMBL" id="QHQ38219.1"/>
    </source>
</evidence>
<organism evidence="1 4">
    <name type="scientific">Microbulbifer hydrolyticus</name>
    <dbReference type="NCBI Taxonomy" id="48074"/>
    <lineage>
        <taxon>Bacteria</taxon>
        <taxon>Pseudomonadati</taxon>
        <taxon>Pseudomonadota</taxon>
        <taxon>Gammaproteobacteria</taxon>
        <taxon>Cellvibrionales</taxon>
        <taxon>Microbulbiferaceae</taxon>
        <taxon>Microbulbifer</taxon>
    </lineage>
</organism>